<dbReference type="EMBL" id="CABWLC010000006">
    <property type="protein sequence ID" value="VXA82623.1"/>
    <property type="molecule type" value="Genomic_DNA"/>
</dbReference>
<evidence type="ECO:0000313" key="1">
    <source>
        <dbReference type="EMBL" id="VXA82623.1"/>
    </source>
</evidence>
<sequence>MIRRTLRGSVQPQLIFELLEIATTDRHPGAARGDNLRQLVIQQPDLEDGVGGDQILAVAAQQRALFFQRFEGELGVEQLALTGHMDPAQIGEGILHLRDREQPDPIVQIARNMFDSRGQPLDGLRGDILLEASEGLGEPGGLHRFEQVVEGVLFKCLNGIFVKGGDKDDAGQGVEHGDQLHAAQLGHLDIEEHHIRLEALNKRLRLDGVGRFPHDLDGGIAGQLLPQLFAGVVFVIDYQGADHGSSLGMVNDTRVHCSGSHAIVTP</sequence>
<proteinExistence type="predicted"/>
<name>A0A653KU75_AERVE</name>
<organism evidence="1 2">
    <name type="scientific">Aeromonas veronii</name>
    <dbReference type="NCBI Taxonomy" id="654"/>
    <lineage>
        <taxon>Bacteria</taxon>
        <taxon>Pseudomonadati</taxon>
        <taxon>Pseudomonadota</taxon>
        <taxon>Gammaproteobacteria</taxon>
        <taxon>Aeromonadales</taxon>
        <taxon>Aeromonadaceae</taxon>
        <taxon>Aeromonas</taxon>
    </lineage>
</organism>
<dbReference type="AlphaFoldDB" id="A0A653KU75"/>
<dbReference type="Proteomes" id="UP000439123">
    <property type="component" value="Unassembled WGS sequence"/>
</dbReference>
<gene>
    <name evidence="1" type="ORF">AERO8C_140115</name>
</gene>
<reference evidence="1 2" key="1">
    <citation type="submission" date="2019-10" db="EMBL/GenBank/DDBJ databases">
        <authorList>
            <person name="Karimi E."/>
        </authorList>
    </citation>
    <scope>NUCLEOTIDE SEQUENCE [LARGE SCALE GENOMIC DNA]</scope>
    <source>
        <strain evidence="1">Aeromonas sp. 8C</strain>
    </source>
</reference>
<protein>
    <submittedName>
        <fullName evidence="1">Uncharacterized protein</fullName>
    </submittedName>
</protein>
<accession>A0A653KU75</accession>
<evidence type="ECO:0000313" key="2">
    <source>
        <dbReference type="Proteomes" id="UP000439123"/>
    </source>
</evidence>